<dbReference type="EMBL" id="WNZZ01000048">
    <property type="protein sequence ID" value="MUG26586.1"/>
    <property type="molecule type" value="Genomic_DNA"/>
</dbReference>
<dbReference type="Pfam" id="PF06889">
    <property type="entry name" value="DUF1266"/>
    <property type="match status" value="1"/>
</dbReference>
<dbReference type="AlphaFoldDB" id="A0A6N8F2E7"/>
<evidence type="ECO:0000259" key="1">
    <source>
        <dbReference type="Pfam" id="PF06889"/>
    </source>
</evidence>
<dbReference type="Proteomes" id="UP000442469">
    <property type="component" value="Unassembled WGS sequence"/>
</dbReference>
<feature type="domain" description="DUF1266" evidence="1">
    <location>
        <begin position="55"/>
        <end position="196"/>
    </location>
</feature>
<name>A0A6N8F2E7_PAEMA</name>
<gene>
    <name evidence="2" type="ORF">GNQ08_30115</name>
</gene>
<accession>A0A6N8F2E7</accession>
<evidence type="ECO:0000313" key="2">
    <source>
        <dbReference type="EMBL" id="MUG26586.1"/>
    </source>
</evidence>
<reference evidence="2 3" key="1">
    <citation type="submission" date="2019-11" db="EMBL/GenBank/DDBJ databases">
        <title>Draft genome sequences of five Paenibacillus species of dairy origin.</title>
        <authorList>
            <person name="Olajide A.M."/>
            <person name="Chen S."/>
            <person name="Lapointe G."/>
        </authorList>
    </citation>
    <scope>NUCLEOTIDE SEQUENCE [LARGE SCALE GENOMIC DNA]</scope>
    <source>
        <strain evidence="2 3">3CT49</strain>
    </source>
</reference>
<protein>
    <submittedName>
        <fullName evidence="2">DUF1266 domain-containing protein</fullName>
    </submittedName>
</protein>
<organism evidence="2 3">
    <name type="scientific">Paenibacillus macerans</name>
    <name type="common">Bacillus macerans</name>
    <dbReference type="NCBI Taxonomy" id="44252"/>
    <lineage>
        <taxon>Bacteria</taxon>
        <taxon>Bacillati</taxon>
        <taxon>Bacillota</taxon>
        <taxon>Bacilli</taxon>
        <taxon>Bacillales</taxon>
        <taxon>Paenibacillaceae</taxon>
        <taxon>Paenibacillus</taxon>
    </lineage>
</organism>
<dbReference type="OrthoDB" id="2626093at2"/>
<evidence type="ECO:0000313" key="3">
    <source>
        <dbReference type="Proteomes" id="UP000442469"/>
    </source>
</evidence>
<sequence>MLMLGKARLNQTIFYHFMTYPLFAAGPEPYRQLCGCHELDVCPRSRLKEWLSFLGIHDKAGFETKLRWLFYEGHRCEFNELSQRISTMSAAVRRQLLASFREDGETEHKLKCVNQWMHILPPANIAAFDFALLTALSRAGVRRRWLKESEANGYCLEAAKMAQTNYTGWSDFFAACIAGACFYFPQRNGDSLQLAYARSLLNISGAIPSIDWNHPLK</sequence>
<proteinExistence type="predicted"/>
<dbReference type="InterPro" id="IPR009677">
    <property type="entry name" value="DUF1266"/>
</dbReference>
<comment type="caution">
    <text evidence="2">The sequence shown here is derived from an EMBL/GenBank/DDBJ whole genome shotgun (WGS) entry which is preliminary data.</text>
</comment>